<dbReference type="InterPro" id="IPR033704">
    <property type="entry name" value="dUTPase_trimeric"/>
</dbReference>
<dbReference type="Gene3D" id="2.70.40.10">
    <property type="match status" value="1"/>
</dbReference>
<feature type="transmembrane region" description="Helical" evidence="3">
    <location>
        <begin position="172"/>
        <end position="194"/>
    </location>
</feature>
<dbReference type="RefSeq" id="WP_157590483.1">
    <property type="nucleotide sequence ID" value="NZ_WPIN01000025.1"/>
</dbReference>
<dbReference type="PANTHER" id="PTHR42680:SF3">
    <property type="entry name" value="DCTP DEAMINASE"/>
    <property type="match status" value="1"/>
</dbReference>
<keyword evidence="3" id="KW-0812">Transmembrane</keyword>
<evidence type="ECO:0000313" key="5">
    <source>
        <dbReference type="Proteomes" id="UP000436006"/>
    </source>
</evidence>
<evidence type="ECO:0000256" key="2">
    <source>
        <dbReference type="ARBA" id="ARBA00023080"/>
    </source>
</evidence>
<dbReference type="GO" id="GO:0006229">
    <property type="term" value="P:dUTP biosynthetic process"/>
    <property type="evidence" value="ECO:0007669"/>
    <property type="project" value="InterPro"/>
</dbReference>
<accession>A0A7K1SPG1</accession>
<keyword evidence="1" id="KW-0378">Hydrolase</keyword>
<evidence type="ECO:0008006" key="6">
    <source>
        <dbReference type="Google" id="ProtNLM"/>
    </source>
</evidence>
<dbReference type="InterPro" id="IPR036157">
    <property type="entry name" value="dUTPase-like_sf"/>
</dbReference>
<evidence type="ECO:0000313" key="4">
    <source>
        <dbReference type="EMBL" id="MVM35681.1"/>
    </source>
</evidence>
<comment type="caution">
    <text evidence="4">The sequence shown here is derived from an EMBL/GenBank/DDBJ whole genome shotgun (WGS) entry which is preliminary data.</text>
</comment>
<keyword evidence="2" id="KW-0546">Nucleotide metabolism</keyword>
<dbReference type="Pfam" id="PF22769">
    <property type="entry name" value="DCD"/>
    <property type="match status" value="1"/>
</dbReference>
<dbReference type="AlphaFoldDB" id="A0A7K1SPG1"/>
<keyword evidence="5" id="KW-1185">Reference proteome</keyword>
<dbReference type="GO" id="GO:0008829">
    <property type="term" value="F:dCTP deaminase activity"/>
    <property type="evidence" value="ECO:0007669"/>
    <property type="project" value="InterPro"/>
</dbReference>
<dbReference type="PANTHER" id="PTHR42680">
    <property type="entry name" value="DCTP DEAMINASE"/>
    <property type="match status" value="1"/>
</dbReference>
<proteinExistence type="predicted"/>
<reference evidence="4 5" key="1">
    <citation type="submission" date="2019-12" db="EMBL/GenBank/DDBJ databases">
        <title>Spirosoma sp. HMF4905 genome sequencing and assembly.</title>
        <authorList>
            <person name="Kang H."/>
            <person name="Cha I."/>
            <person name="Kim H."/>
            <person name="Joh K."/>
        </authorList>
    </citation>
    <scope>NUCLEOTIDE SEQUENCE [LARGE SCALE GENOMIC DNA]</scope>
    <source>
        <strain evidence="4 5">HMF4905</strain>
    </source>
</reference>
<feature type="transmembrane region" description="Helical" evidence="3">
    <location>
        <begin position="214"/>
        <end position="240"/>
    </location>
</feature>
<dbReference type="InterPro" id="IPR011962">
    <property type="entry name" value="dCTP_deaminase"/>
</dbReference>
<gene>
    <name evidence="4" type="ORF">GO755_37045</name>
</gene>
<sequence length="246" mass="27739">MIAVISKAEIVDRIEKQELIKGARKKGSSFDVENTSYDLMAGIAICKRTDEKLFEERIGDHRYDPSNRKQPTVTLKPGQMMFVVTHEEIKMPIDLCGTVYSRNSLALKGILALNAGHIDPGYEGPISIKLINLSSVDYTLVLGEPIYTIVFTRVDSQADNTIMTRRITHEEMISKIITATNISLSNVLYDLALLTDFVKKDEFGKYFVRWLLKSFWRVAALGFSIVTALLALSVSIIKLLEFFKII</sequence>
<protein>
    <recommendedName>
        <fullName evidence="6">dUTPase-like domain-containing protein</fullName>
    </recommendedName>
</protein>
<dbReference type="Proteomes" id="UP000436006">
    <property type="component" value="Unassembled WGS sequence"/>
</dbReference>
<evidence type="ECO:0000256" key="1">
    <source>
        <dbReference type="ARBA" id="ARBA00022801"/>
    </source>
</evidence>
<keyword evidence="3" id="KW-1133">Transmembrane helix</keyword>
<dbReference type="SUPFAM" id="SSF51283">
    <property type="entry name" value="dUTPase-like"/>
    <property type="match status" value="1"/>
</dbReference>
<evidence type="ECO:0000256" key="3">
    <source>
        <dbReference type="SAM" id="Phobius"/>
    </source>
</evidence>
<name>A0A7K1SPG1_9BACT</name>
<dbReference type="EMBL" id="WPIN01000025">
    <property type="protein sequence ID" value="MVM35681.1"/>
    <property type="molecule type" value="Genomic_DNA"/>
</dbReference>
<dbReference type="CDD" id="cd07557">
    <property type="entry name" value="trimeric_dUTPase"/>
    <property type="match status" value="1"/>
</dbReference>
<keyword evidence="3" id="KW-0472">Membrane</keyword>
<organism evidence="4 5">
    <name type="scientific">Spirosoma arboris</name>
    <dbReference type="NCBI Taxonomy" id="2682092"/>
    <lineage>
        <taxon>Bacteria</taxon>
        <taxon>Pseudomonadati</taxon>
        <taxon>Bacteroidota</taxon>
        <taxon>Cytophagia</taxon>
        <taxon>Cytophagales</taxon>
        <taxon>Cytophagaceae</taxon>
        <taxon>Spirosoma</taxon>
    </lineage>
</organism>